<dbReference type="PROSITE" id="PS01124">
    <property type="entry name" value="HTH_ARAC_FAMILY_2"/>
    <property type="match status" value="1"/>
</dbReference>
<dbReference type="SMART" id="SM00448">
    <property type="entry name" value="REC"/>
    <property type="match status" value="1"/>
</dbReference>
<dbReference type="InterPro" id="IPR001789">
    <property type="entry name" value="Sig_transdc_resp-reg_receiver"/>
</dbReference>
<dbReference type="GO" id="GO:0003700">
    <property type="term" value="F:DNA-binding transcription factor activity"/>
    <property type="evidence" value="ECO:0007669"/>
    <property type="project" value="InterPro"/>
</dbReference>
<evidence type="ECO:0000313" key="8">
    <source>
        <dbReference type="Proteomes" id="UP000824070"/>
    </source>
</evidence>
<dbReference type="PROSITE" id="PS00041">
    <property type="entry name" value="HTH_ARAC_FAMILY_1"/>
    <property type="match status" value="1"/>
</dbReference>
<dbReference type="EMBL" id="DVMV01000001">
    <property type="protein sequence ID" value="HIU44671.1"/>
    <property type="molecule type" value="Genomic_DNA"/>
</dbReference>
<organism evidence="7 8">
    <name type="scientific">Candidatus Alloenteromonas pullicola</name>
    <dbReference type="NCBI Taxonomy" id="2840784"/>
    <lineage>
        <taxon>Bacteria</taxon>
        <taxon>Bacillati</taxon>
        <taxon>Bacillota</taxon>
        <taxon>Bacillota incertae sedis</taxon>
        <taxon>Candidatus Alloenteromonas</taxon>
    </lineage>
</organism>
<reference evidence="7" key="1">
    <citation type="submission" date="2020-10" db="EMBL/GenBank/DDBJ databases">
        <authorList>
            <person name="Gilroy R."/>
        </authorList>
    </citation>
    <scope>NUCLEOTIDE SEQUENCE</scope>
    <source>
        <strain evidence="7">ChiGjej1B1-22543</strain>
    </source>
</reference>
<name>A0A9D1LMN3_9FIRM</name>
<feature type="domain" description="Response regulatory" evidence="6">
    <location>
        <begin position="3"/>
        <end position="119"/>
    </location>
</feature>
<dbReference type="AlphaFoldDB" id="A0A9D1LMN3"/>
<feature type="domain" description="HTH araC/xylS-type" evidence="5">
    <location>
        <begin position="424"/>
        <end position="522"/>
    </location>
</feature>
<dbReference type="InterPro" id="IPR018062">
    <property type="entry name" value="HTH_AraC-typ_CS"/>
</dbReference>
<dbReference type="InterPro" id="IPR011006">
    <property type="entry name" value="CheY-like_superfamily"/>
</dbReference>
<keyword evidence="1" id="KW-0805">Transcription regulation</keyword>
<protein>
    <submittedName>
        <fullName evidence="7">Response regulator</fullName>
    </submittedName>
</protein>
<dbReference type="InterPro" id="IPR009057">
    <property type="entry name" value="Homeodomain-like_sf"/>
</dbReference>
<evidence type="ECO:0000313" key="7">
    <source>
        <dbReference type="EMBL" id="HIU44671.1"/>
    </source>
</evidence>
<gene>
    <name evidence="7" type="ORF">IAC52_00005</name>
</gene>
<dbReference type="GO" id="GO:0043565">
    <property type="term" value="F:sequence-specific DNA binding"/>
    <property type="evidence" value="ECO:0007669"/>
    <property type="project" value="InterPro"/>
</dbReference>
<evidence type="ECO:0000256" key="2">
    <source>
        <dbReference type="ARBA" id="ARBA00023125"/>
    </source>
</evidence>
<dbReference type="PANTHER" id="PTHR43280:SF28">
    <property type="entry name" value="HTH-TYPE TRANSCRIPTIONAL ACTIVATOR RHAS"/>
    <property type="match status" value="1"/>
</dbReference>
<evidence type="ECO:0000259" key="6">
    <source>
        <dbReference type="PROSITE" id="PS50110"/>
    </source>
</evidence>
<sequence length="528" mass="59235">MYTVIVVDDEKSISDRIVGLLSKRSDFSLLGSYSNGYDALMFGVPLEPDLIITDVKMPFIDGLQLIERAKEELPTVQAMVISGFDSFDFAKKAIELGVLGYITKPIDPDEFNAVLDKAIVQLDAYYKVEVKPNPSESLKKEISADIHRLLTFKEPSAQFREKLLAEGVNLDSKSVCVAAFNPDKDEDELTIEEAASLEGEFVSILTEELGDLCHLYHYYDHPYLIALLIFDGPIYKDQLTKAIEPALLRFKKSSSFTISSGISELADLGKPFSYRKLLRHARHALEYRTALGDGVLVSYDDLQKHQSSVGKVDENEYARLTYALLNGKDEEAKQMVGHLIEQISTPSYRDSYFLILNNILDALLRGCVAIDAFYQGYMTHVELTNQIYACRGATQVANRLCSLIDRIAIINAERRKGGVDAAYSSIMGYLQSHYREEGLTLSLLCDDLGYSLSYVSAILKRHETSFTKEVSRLRMEEAKKLLSSSDSSLSEIAEQLGYGDPYYFSHCFKRIVGCSPLEYRRNGEAKVA</sequence>
<evidence type="ECO:0000256" key="1">
    <source>
        <dbReference type="ARBA" id="ARBA00023015"/>
    </source>
</evidence>
<comment type="caution">
    <text evidence="7">The sequence shown here is derived from an EMBL/GenBank/DDBJ whole genome shotgun (WGS) entry which is preliminary data.</text>
</comment>
<evidence type="ECO:0000256" key="3">
    <source>
        <dbReference type="ARBA" id="ARBA00023163"/>
    </source>
</evidence>
<dbReference type="Gene3D" id="1.10.10.60">
    <property type="entry name" value="Homeodomain-like"/>
    <property type="match status" value="1"/>
</dbReference>
<dbReference type="Proteomes" id="UP000824070">
    <property type="component" value="Unassembled WGS sequence"/>
</dbReference>
<feature type="modified residue" description="4-aspartylphosphate" evidence="4">
    <location>
        <position position="54"/>
    </location>
</feature>
<dbReference type="PRINTS" id="PR00032">
    <property type="entry name" value="HTHARAC"/>
</dbReference>
<reference evidence="7" key="2">
    <citation type="journal article" date="2021" name="PeerJ">
        <title>Extensive microbial diversity within the chicken gut microbiome revealed by metagenomics and culture.</title>
        <authorList>
            <person name="Gilroy R."/>
            <person name="Ravi A."/>
            <person name="Getino M."/>
            <person name="Pursley I."/>
            <person name="Horton D.L."/>
            <person name="Alikhan N.F."/>
            <person name="Baker D."/>
            <person name="Gharbi K."/>
            <person name="Hall N."/>
            <person name="Watson M."/>
            <person name="Adriaenssens E.M."/>
            <person name="Foster-Nyarko E."/>
            <person name="Jarju S."/>
            <person name="Secka A."/>
            <person name="Antonio M."/>
            <person name="Oren A."/>
            <person name="Chaudhuri R.R."/>
            <person name="La Ragione R."/>
            <person name="Hildebrand F."/>
            <person name="Pallen M.J."/>
        </authorList>
    </citation>
    <scope>NUCLEOTIDE SEQUENCE</scope>
    <source>
        <strain evidence="7">ChiGjej1B1-22543</strain>
    </source>
</reference>
<dbReference type="PANTHER" id="PTHR43280">
    <property type="entry name" value="ARAC-FAMILY TRANSCRIPTIONAL REGULATOR"/>
    <property type="match status" value="1"/>
</dbReference>
<dbReference type="Pfam" id="PF12833">
    <property type="entry name" value="HTH_18"/>
    <property type="match status" value="1"/>
</dbReference>
<dbReference type="PROSITE" id="PS50110">
    <property type="entry name" value="RESPONSE_REGULATORY"/>
    <property type="match status" value="1"/>
</dbReference>
<dbReference type="InterPro" id="IPR020449">
    <property type="entry name" value="Tscrpt_reg_AraC-type_HTH"/>
</dbReference>
<accession>A0A9D1LMN3</accession>
<keyword evidence="2" id="KW-0238">DNA-binding</keyword>
<evidence type="ECO:0000259" key="5">
    <source>
        <dbReference type="PROSITE" id="PS01124"/>
    </source>
</evidence>
<dbReference type="Gene3D" id="3.40.50.2300">
    <property type="match status" value="1"/>
</dbReference>
<dbReference type="GO" id="GO:0000160">
    <property type="term" value="P:phosphorelay signal transduction system"/>
    <property type="evidence" value="ECO:0007669"/>
    <property type="project" value="InterPro"/>
</dbReference>
<dbReference type="SMART" id="SM00342">
    <property type="entry name" value="HTH_ARAC"/>
    <property type="match status" value="1"/>
</dbReference>
<dbReference type="InterPro" id="IPR018060">
    <property type="entry name" value="HTH_AraC"/>
</dbReference>
<dbReference type="Pfam" id="PF00072">
    <property type="entry name" value="Response_reg"/>
    <property type="match status" value="1"/>
</dbReference>
<dbReference type="SUPFAM" id="SSF46689">
    <property type="entry name" value="Homeodomain-like"/>
    <property type="match status" value="1"/>
</dbReference>
<evidence type="ECO:0000256" key="4">
    <source>
        <dbReference type="PROSITE-ProRule" id="PRU00169"/>
    </source>
</evidence>
<proteinExistence type="predicted"/>
<dbReference type="SUPFAM" id="SSF52172">
    <property type="entry name" value="CheY-like"/>
    <property type="match status" value="1"/>
</dbReference>
<dbReference type="CDD" id="cd17536">
    <property type="entry name" value="REC_YesN-like"/>
    <property type="match status" value="1"/>
</dbReference>
<keyword evidence="3" id="KW-0804">Transcription</keyword>
<keyword evidence="4" id="KW-0597">Phosphoprotein</keyword>